<dbReference type="EMBL" id="JAGKQH010000020">
    <property type="protein sequence ID" value="KAG6570959.1"/>
    <property type="molecule type" value="Genomic_DNA"/>
</dbReference>
<dbReference type="Proteomes" id="UP000685013">
    <property type="component" value="Chromosome 20"/>
</dbReference>
<protein>
    <submittedName>
        <fullName evidence="7">Flowering time control protein FPA</fullName>
    </submittedName>
</protein>
<evidence type="ECO:0000313" key="8">
    <source>
        <dbReference type="Proteomes" id="UP000685013"/>
    </source>
</evidence>
<feature type="compositionally biased region" description="Basic and acidic residues" evidence="5">
    <location>
        <begin position="144"/>
        <end position="165"/>
    </location>
</feature>
<feature type="compositionally biased region" description="Polar residues" evidence="5">
    <location>
        <begin position="61"/>
        <end position="70"/>
    </location>
</feature>
<feature type="region of interest" description="Disordered" evidence="5">
    <location>
        <begin position="331"/>
        <end position="372"/>
    </location>
</feature>
<dbReference type="InterPro" id="IPR012921">
    <property type="entry name" value="SPOC_C"/>
</dbReference>
<feature type="compositionally biased region" description="Basic and acidic residues" evidence="5">
    <location>
        <begin position="341"/>
        <end position="357"/>
    </location>
</feature>
<comment type="subcellular location">
    <subcellularLocation>
        <location evidence="1">Nucleus</location>
    </subcellularLocation>
</comment>
<feature type="region of interest" description="Disordered" evidence="5">
    <location>
        <begin position="144"/>
        <end position="197"/>
    </location>
</feature>
<dbReference type="Pfam" id="PF07744">
    <property type="entry name" value="SPOC"/>
    <property type="match status" value="1"/>
</dbReference>
<evidence type="ECO:0000256" key="5">
    <source>
        <dbReference type="SAM" id="MobiDB-lite"/>
    </source>
</evidence>
<keyword evidence="3" id="KW-0539">Nucleus</keyword>
<dbReference type="GO" id="GO:0003723">
    <property type="term" value="F:RNA binding"/>
    <property type="evidence" value="ECO:0007669"/>
    <property type="project" value="UniProtKB-UniRule"/>
</dbReference>
<accession>A0AAV6LVT2</accession>
<dbReference type="FunFam" id="3.30.70.330:FF:000522">
    <property type="entry name" value="RNA recognition motif (RRM)-containing protein"/>
    <property type="match status" value="1"/>
</dbReference>
<dbReference type="PANTHER" id="PTHR23189">
    <property type="entry name" value="RNA RECOGNITION MOTIF-CONTAINING"/>
    <property type="match status" value="1"/>
</dbReference>
<reference evidence="7 8" key="1">
    <citation type="journal article" date="2021" name="Hortic Res">
        <title>The domestication of Cucurbita argyrosperma as revealed by the genome of its wild relative.</title>
        <authorList>
            <person name="Barrera-Redondo J."/>
            <person name="Sanchez-de la Vega G."/>
            <person name="Aguirre-Liguori J.A."/>
            <person name="Castellanos-Morales G."/>
            <person name="Gutierrez-Guerrero Y.T."/>
            <person name="Aguirre-Dugua X."/>
            <person name="Aguirre-Planter E."/>
            <person name="Tenaillon M.I."/>
            <person name="Lira-Saade R."/>
            <person name="Eguiarte L.E."/>
        </authorList>
    </citation>
    <scope>NUCLEOTIDE SEQUENCE [LARGE SCALE GENOMIC DNA]</scope>
    <source>
        <strain evidence="7">JBR-2021</strain>
    </source>
</reference>
<feature type="domain" description="RRM" evidence="6">
    <location>
        <begin position="202"/>
        <end position="276"/>
    </location>
</feature>
<dbReference type="AlphaFoldDB" id="A0AAV6LVT2"/>
<feature type="region of interest" description="Disordered" evidence="5">
    <location>
        <begin position="52"/>
        <end position="72"/>
    </location>
</feature>
<proteinExistence type="predicted"/>
<feature type="domain" description="RRM" evidence="6">
    <location>
        <begin position="72"/>
        <end position="144"/>
    </location>
</feature>
<feature type="compositionally biased region" description="Basic and acidic residues" evidence="5">
    <location>
        <begin position="187"/>
        <end position="197"/>
    </location>
</feature>
<evidence type="ECO:0000256" key="4">
    <source>
        <dbReference type="PROSITE-ProRule" id="PRU00176"/>
    </source>
</evidence>
<feature type="region of interest" description="Disordered" evidence="5">
    <location>
        <begin position="275"/>
        <end position="296"/>
    </location>
</feature>
<dbReference type="PROSITE" id="PS50102">
    <property type="entry name" value="RRM"/>
    <property type="match status" value="2"/>
</dbReference>
<dbReference type="InterPro" id="IPR000504">
    <property type="entry name" value="RRM_dom"/>
</dbReference>
<name>A0AAV6LVT2_9ROSI</name>
<feature type="region of interest" description="Disordered" evidence="5">
    <location>
        <begin position="427"/>
        <end position="449"/>
    </location>
</feature>
<evidence type="ECO:0000259" key="6">
    <source>
        <dbReference type="PROSITE" id="PS50102"/>
    </source>
</evidence>
<evidence type="ECO:0000256" key="1">
    <source>
        <dbReference type="ARBA" id="ARBA00004123"/>
    </source>
</evidence>
<evidence type="ECO:0000313" key="7">
    <source>
        <dbReference type="EMBL" id="KAG6570959.1"/>
    </source>
</evidence>
<feature type="compositionally biased region" description="Low complexity" evidence="5">
    <location>
        <begin position="275"/>
        <end position="289"/>
    </location>
</feature>
<dbReference type="GO" id="GO:0005634">
    <property type="term" value="C:nucleus"/>
    <property type="evidence" value="ECO:0007669"/>
    <property type="project" value="UniProtKB-SubCell"/>
</dbReference>
<gene>
    <name evidence="7" type="primary">FPA</name>
    <name evidence="7" type="ORF">SDJN03_29874</name>
</gene>
<sequence>MENEFQKFLSGGSEYFGVALGFCCFSTRSLDTNVEMSSRADMGRDRYRKDYTSRYDEKSQSGHSNSSNPPSRHLWVGNLSHAIVERDLTRYFSQFGELDRIAFQPNRSYAFINFRRDEDAMEAMRELQGFAIGGNPIKIEFAKADKPSASSRDEDYSQHREEKSYGAKGSFSQGRHASPDYSQHRHASPEKSKISDKNTEPSEVLWIGFPALIKVDETILRKAFSPFGEIEKITTFPGRTYAFVRFRVVSSAWRAKETLQGKLFGNPRVHICFARSDSGSSNGGRSSSNAPLSPRSPHLFSNFDSGEFDSRGLNRKSNLWTSENNAFEMKRSGEFSSKLGPSEDRYEHGSPTKERGPHLNNFPQRFSQPPFYEDPWDLPEDTNLYQGSKKLKIGSFPQDKELPEYPLSDLEQDKRIIRKSYTDFSSSETFDHTMKSGPPLGYKQTPDRPITMSVPYDRPITMSVPYDRPITKSVPYEEKSEHWREPYDNFQVPESLPPNAVARKRFSPDSERSSIKEWKWEGTIAKGGTPVCRARCFPVGEVLDMLLPEFLDCTAKTGLDMLSKHYYEAASAWVVFFVPESDADIVFYNEFMNYLGEKQRAAVAKLDDRTTMFLVPPSEFSEKVLKVPGKLSISGVVLRLERAGTSARPPPYQNETKDTSLLPLHSETLYTNLQTSPAVFAPVSSLSYLSKAGINHTSLPRNVATSASPVLFHGSGQSVGSLSDPYIENRHEYPIQQQQNANGPNPTHHLQNSMFDTRNTPSQALNNSMDPVIQERHLIIPREIQETGSSNYTVGISSVTSGNALLSTQHEINPAASLATTLSSLPPDQLAQLASSLLGHQRQPGSMPNATMAEELRHRNESVVPLGRSQNGSFQTNLMNSEPQTSQIVQVQQMQQHVQQHQMSNMPAGQLMAQRELQMEALGNDQQVQNSDVRGEAEAEAEADPQKRLQATLKLAAALLQQIQQGKGS</sequence>
<keyword evidence="2 4" id="KW-0694">RNA-binding</keyword>
<dbReference type="SMART" id="SM00360">
    <property type="entry name" value="RRM"/>
    <property type="match status" value="2"/>
</dbReference>
<dbReference type="CDD" id="cd21546">
    <property type="entry name" value="SPOC_FPA-like"/>
    <property type="match status" value="1"/>
</dbReference>
<feature type="region of interest" description="Disordered" evidence="5">
    <location>
        <begin position="925"/>
        <end position="946"/>
    </location>
</feature>
<organism evidence="7 8">
    <name type="scientific">Cucurbita argyrosperma subsp. sororia</name>
    <dbReference type="NCBI Taxonomy" id="37648"/>
    <lineage>
        <taxon>Eukaryota</taxon>
        <taxon>Viridiplantae</taxon>
        <taxon>Streptophyta</taxon>
        <taxon>Embryophyta</taxon>
        <taxon>Tracheophyta</taxon>
        <taxon>Spermatophyta</taxon>
        <taxon>Magnoliopsida</taxon>
        <taxon>eudicotyledons</taxon>
        <taxon>Gunneridae</taxon>
        <taxon>Pentapetalae</taxon>
        <taxon>rosids</taxon>
        <taxon>fabids</taxon>
        <taxon>Cucurbitales</taxon>
        <taxon>Cucurbitaceae</taxon>
        <taxon>Cucurbiteae</taxon>
        <taxon>Cucurbita</taxon>
    </lineage>
</organism>
<feature type="non-terminal residue" evidence="7">
    <location>
        <position position="1"/>
    </location>
</feature>
<comment type="caution">
    <text evidence="7">The sequence shown here is derived from an EMBL/GenBank/DDBJ whole genome shotgun (WGS) entry which is preliminary data.</text>
</comment>
<keyword evidence="8" id="KW-1185">Reference proteome</keyword>
<dbReference type="CDD" id="cd00590">
    <property type="entry name" value="RRM_SF"/>
    <property type="match status" value="1"/>
</dbReference>
<dbReference type="Pfam" id="PF00076">
    <property type="entry name" value="RRM_1"/>
    <property type="match status" value="2"/>
</dbReference>
<evidence type="ECO:0000256" key="3">
    <source>
        <dbReference type="ARBA" id="ARBA00023242"/>
    </source>
</evidence>
<evidence type="ECO:0000256" key="2">
    <source>
        <dbReference type="ARBA" id="ARBA00022884"/>
    </source>
</evidence>